<dbReference type="EMBL" id="NSCM01000043">
    <property type="protein sequence ID" value="RAX08726.1"/>
    <property type="molecule type" value="Genomic_DNA"/>
</dbReference>
<reference evidence="3 4" key="2">
    <citation type="journal article" date="2018" name="Int. J. Syst. Evol. Microbiol.">
        <title>Whole-genome-based revisit of Photorhabdus phylogeny: proposal for the elevation of most Photorhabdus subspecies to the species level and description of one novel species Photorhabdus bodei sp. nov., and one novel subspecies Photorhabdus laumondii subsp. clarkei subsp. nov.</title>
        <authorList>
            <person name="Machado R.A.R."/>
            <person name="Wuthrich D."/>
            <person name="Kuhnert P."/>
            <person name="Arce C.C.M."/>
            <person name="Thonen L."/>
            <person name="Ruiz C."/>
            <person name="Zhang X."/>
            <person name="Robert C.A.M."/>
            <person name="Karimi J."/>
            <person name="Kamali S."/>
            <person name="Ma J."/>
            <person name="Bruggmann R."/>
            <person name="Erb M."/>
        </authorList>
    </citation>
    <scope>NUCLEOTIDE SEQUENCE [LARGE SCALE GENOMIC DNA]</scope>
    <source>
        <strain evidence="3 4">LJ24-63</strain>
    </source>
</reference>
<feature type="signal peptide" evidence="1">
    <location>
        <begin position="1"/>
        <end position="24"/>
    </location>
</feature>
<dbReference type="EMBL" id="WSFC01000011">
    <property type="protein sequence ID" value="NDL03074.1"/>
    <property type="molecule type" value="Genomic_DNA"/>
</dbReference>
<evidence type="ECO:0000256" key="1">
    <source>
        <dbReference type="SAM" id="SignalP"/>
    </source>
</evidence>
<evidence type="ECO:0000313" key="5">
    <source>
        <dbReference type="Proteomes" id="UP000466619"/>
    </source>
</evidence>
<dbReference type="GeneID" id="88807783"/>
<evidence type="ECO:0000313" key="3">
    <source>
        <dbReference type="EMBL" id="RAX08726.1"/>
    </source>
</evidence>
<protein>
    <submittedName>
        <fullName evidence="3">Uncharacterized protein</fullName>
    </submittedName>
</protein>
<evidence type="ECO:0000313" key="4">
    <source>
        <dbReference type="Proteomes" id="UP000250919"/>
    </source>
</evidence>
<organism evidence="3 4">
    <name type="scientific">Photorhabdus bodei</name>
    <dbReference type="NCBI Taxonomy" id="2029681"/>
    <lineage>
        <taxon>Bacteria</taxon>
        <taxon>Pseudomonadati</taxon>
        <taxon>Pseudomonadota</taxon>
        <taxon>Gammaproteobacteria</taxon>
        <taxon>Enterobacterales</taxon>
        <taxon>Morganellaceae</taxon>
        <taxon>Photorhabdus</taxon>
    </lineage>
</organism>
<proteinExistence type="predicted"/>
<reference evidence="2 5" key="3">
    <citation type="submission" date="2019-12" db="EMBL/GenBank/DDBJ databases">
        <title>Engineering Photorhabdus to improve their lethality against agricultural pests.</title>
        <authorList>
            <person name="Machado R.A.R."/>
        </authorList>
    </citation>
    <scope>NUCLEOTIDE SEQUENCE [LARGE SCALE GENOMIC DNA]</scope>
    <source>
        <strain evidence="2 5">M-CN4</strain>
    </source>
</reference>
<comment type="caution">
    <text evidence="3">The sequence shown here is derived from an EMBL/GenBank/DDBJ whole genome shotgun (WGS) entry which is preliminary data.</text>
</comment>
<reference evidence="3" key="1">
    <citation type="submission" date="2017-08" db="EMBL/GenBank/DDBJ databases">
        <authorList>
            <person name="de Groot N.N."/>
        </authorList>
    </citation>
    <scope>NUCLEOTIDE SEQUENCE</scope>
    <source>
        <strain evidence="3">LJ24-63</strain>
    </source>
</reference>
<dbReference type="RefSeq" id="WP_112896420.1">
    <property type="nucleotide sequence ID" value="NZ_CAWNYH010000043.1"/>
</dbReference>
<feature type="chain" id="PRO_5044583907" evidence="1">
    <location>
        <begin position="25"/>
        <end position="91"/>
    </location>
</feature>
<keyword evidence="5" id="KW-1185">Reference proteome</keyword>
<gene>
    <name evidence="3" type="ORF">CKY02_18315</name>
    <name evidence="2" type="ORF">GPY48_07340</name>
</gene>
<dbReference type="Proteomes" id="UP000466619">
    <property type="component" value="Unassembled WGS sequence"/>
</dbReference>
<name>A0A329WX95_9GAMM</name>
<sequence length="91" mass="9905">MFKKSLVVGALATALIGSIGTANAHLSPCPNQNIGFNGLAYTRYIVNPDNNFASVFTQKHNGINITWHLKGVVKPCLYNGRKAYSAYYEGI</sequence>
<evidence type="ECO:0000313" key="2">
    <source>
        <dbReference type="EMBL" id="NDL03074.1"/>
    </source>
</evidence>
<accession>A0A329WX95</accession>
<keyword evidence="1" id="KW-0732">Signal</keyword>
<dbReference type="AlphaFoldDB" id="A0A329WX95"/>
<dbReference type="Proteomes" id="UP000250919">
    <property type="component" value="Unassembled WGS sequence"/>
</dbReference>